<keyword evidence="2" id="KW-1185">Reference proteome</keyword>
<dbReference type="OrthoDB" id="3690469at2759"/>
<name>A0A6A5JZW7_9PLEO</name>
<organism evidence="1 2">
    <name type="scientific">Decorospora gaudefroyi</name>
    <dbReference type="NCBI Taxonomy" id="184978"/>
    <lineage>
        <taxon>Eukaryota</taxon>
        <taxon>Fungi</taxon>
        <taxon>Dikarya</taxon>
        <taxon>Ascomycota</taxon>
        <taxon>Pezizomycotina</taxon>
        <taxon>Dothideomycetes</taxon>
        <taxon>Pleosporomycetidae</taxon>
        <taxon>Pleosporales</taxon>
        <taxon>Pleosporineae</taxon>
        <taxon>Pleosporaceae</taxon>
        <taxon>Decorospora</taxon>
    </lineage>
</organism>
<dbReference type="InterPro" id="IPR038883">
    <property type="entry name" value="AN11006-like"/>
</dbReference>
<evidence type="ECO:0000313" key="1">
    <source>
        <dbReference type="EMBL" id="KAF1829360.1"/>
    </source>
</evidence>
<dbReference type="Proteomes" id="UP000800040">
    <property type="component" value="Unassembled WGS sequence"/>
</dbReference>
<proteinExistence type="predicted"/>
<evidence type="ECO:0000313" key="2">
    <source>
        <dbReference type="Proteomes" id="UP000800040"/>
    </source>
</evidence>
<reference evidence="1" key="1">
    <citation type="submission" date="2020-01" db="EMBL/GenBank/DDBJ databases">
        <authorList>
            <consortium name="DOE Joint Genome Institute"/>
            <person name="Haridas S."/>
            <person name="Albert R."/>
            <person name="Binder M."/>
            <person name="Bloem J."/>
            <person name="Labutti K."/>
            <person name="Salamov A."/>
            <person name="Andreopoulos B."/>
            <person name="Baker S.E."/>
            <person name="Barry K."/>
            <person name="Bills G."/>
            <person name="Bluhm B.H."/>
            <person name="Cannon C."/>
            <person name="Castanera R."/>
            <person name="Culley D.E."/>
            <person name="Daum C."/>
            <person name="Ezra D."/>
            <person name="Gonzalez J.B."/>
            <person name="Henrissat B."/>
            <person name="Kuo A."/>
            <person name="Liang C."/>
            <person name="Lipzen A."/>
            <person name="Lutzoni F."/>
            <person name="Magnuson J."/>
            <person name="Mondo S."/>
            <person name="Nolan M."/>
            <person name="Ohm R."/>
            <person name="Pangilinan J."/>
            <person name="Park H.-J."/>
            <person name="Ramirez L."/>
            <person name="Alfaro M."/>
            <person name="Sun H."/>
            <person name="Tritt A."/>
            <person name="Yoshinaga Y."/>
            <person name="Zwiers L.-H."/>
            <person name="Turgeon B.G."/>
            <person name="Goodwin S.B."/>
            <person name="Spatafora J.W."/>
            <person name="Crous P.W."/>
            <person name="Grigoriev I.V."/>
        </authorList>
    </citation>
    <scope>NUCLEOTIDE SEQUENCE</scope>
    <source>
        <strain evidence="1">P77</strain>
    </source>
</reference>
<sequence length="237" mass="27008">MCRQFIDIPRVTAATAHDGCTFLDLPAEVRNNVYKNIFEHEKPIQITYAGAGDGRAPFTSDVYPSIRNGINLLLSCRQVYHEAASVLYSRNKFMFSKGRDEHAQDFGQLQVAATWCSGFQAQYLRKVEIDVSKMCMCSVDRRQSEGCGHFWTRSVDLTSLAKTMRLRSTSECNFEFVQSYSRSYKRSGARPSDGELRMADQSLTFRTHTMNKILECLRTDTAGLKKYGDQVVSIVFW</sequence>
<feature type="non-terminal residue" evidence="1">
    <location>
        <position position="237"/>
    </location>
</feature>
<dbReference type="PANTHER" id="PTHR42085:SF1">
    <property type="entry name" value="F-BOX DOMAIN-CONTAINING PROTEIN"/>
    <property type="match status" value="1"/>
</dbReference>
<accession>A0A6A5JZW7</accession>
<dbReference type="PANTHER" id="PTHR42085">
    <property type="entry name" value="F-BOX DOMAIN-CONTAINING PROTEIN"/>
    <property type="match status" value="1"/>
</dbReference>
<dbReference type="EMBL" id="ML975448">
    <property type="protein sequence ID" value="KAF1829360.1"/>
    <property type="molecule type" value="Genomic_DNA"/>
</dbReference>
<dbReference type="AlphaFoldDB" id="A0A6A5JZW7"/>
<gene>
    <name evidence="1" type="ORF">BDW02DRAFT_473743</name>
</gene>
<protein>
    <submittedName>
        <fullName evidence="1">Uncharacterized protein</fullName>
    </submittedName>
</protein>